<dbReference type="RefSeq" id="WP_182541948.1">
    <property type="nucleotide sequence ID" value="NZ_JACGXA010000003.1"/>
</dbReference>
<reference evidence="1 2" key="1">
    <citation type="submission" date="2020-07" db="EMBL/GenBank/DDBJ databases">
        <title>Sequencing the genomes of 1000 actinobacteria strains.</title>
        <authorList>
            <person name="Klenk H.-P."/>
        </authorList>
    </citation>
    <scope>NUCLEOTIDE SEQUENCE [LARGE SCALE GENOMIC DNA]</scope>
    <source>
        <strain evidence="1 2">DSM 21349</strain>
    </source>
</reference>
<dbReference type="AlphaFoldDB" id="A0A7W3J428"/>
<dbReference type="Proteomes" id="UP000580910">
    <property type="component" value="Unassembled WGS sequence"/>
</dbReference>
<evidence type="ECO:0000313" key="1">
    <source>
        <dbReference type="EMBL" id="MBA8805941.1"/>
    </source>
</evidence>
<comment type="caution">
    <text evidence="1">The sequence shown here is derived from an EMBL/GenBank/DDBJ whole genome shotgun (WGS) entry which is preliminary data.</text>
</comment>
<evidence type="ECO:0000313" key="2">
    <source>
        <dbReference type="Proteomes" id="UP000580910"/>
    </source>
</evidence>
<name>A0A7W3J428_9ACTN</name>
<organism evidence="1 2">
    <name type="scientific">Nocardioides ginsengisegetis</name>
    <dbReference type="NCBI Taxonomy" id="661491"/>
    <lineage>
        <taxon>Bacteria</taxon>
        <taxon>Bacillati</taxon>
        <taxon>Actinomycetota</taxon>
        <taxon>Actinomycetes</taxon>
        <taxon>Propionibacteriales</taxon>
        <taxon>Nocardioidaceae</taxon>
        <taxon>Nocardioides</taxon>
    </lineage>
</organism>
<protein>
    <submittedName>
        <fullName evidence="1">Uncharacterized protein</fullName>
    </submittedName>
</protein>
<dbReference type="EMBL" id="JACGXA010000003">
    <property type="protein sequence ID" value="MBA8805941.1"/>
    <property type="molecule type" value="Genomic_DNA"/>
</dbReference>
<accession>A0A7W3J428</accession>
<sequence length="172" mass="18997">MIDPATTTPLESNTSGDGWHLPTRRWSVRRRTARLYDDGQGAGLLLPVSGVRAGSGRGILLRPDGVVVRTSDAPVHLTWQHVFDFRPHWSRGVPRFPTGRDVVHNWLTVDLGGSHDDSPRVDATSLALDPWLALRVLRHYLDHPPRRVELATEAALTRVATLGGSVRPAEQT</sequence>
<proteinExistence type="predicted"/>
<keyword evidence="2" id="KW-1185">Reference proteome</keyword>
<gene>
    <name evidence="1" type="ORF">FB382_004286</name>
</gene>